<evidence type="ECO:0000313" key="5">
    <source>
        <dbReference type="Proteomes" id="UP000218231"/>
    </source>
</evidence>
<protein>
    <recommendedName>
        <fullName evidence="3">FH2 domain-containing protein</fullName>
    </recommendedName>
</protein>
<dbReference type="STRING" id="2018661.A0A2A2L8Z3"/>
<dbReference type="Proteomes" id="UP000218231">
    <property type="component" value="Unassembled WGS sequence"/>
</dbReference>
<evidence type="ECO:0000256" key="2">
    <source>
        <dbReference type="SAM" id="MobiDB-lite"/>
    </source>
</evidence>
<feature type="compositionally biased region" description="Low complexity" evidence="2">
    <location>
        <begin position="429"/>
        <end position="449"/>
    </location>
</feature>
<feature type="domain" description="FH2" evidence="3">
    <location>
        <begin position="54"/>
        <end position="448"/>
    </location>
</feature>
<dbReference type="Gene3D" id="1.20.58.2220">
    <property type="entry name" value="Formin, FH2 domain"/>
    <property type="match status" value="1"/>
</dbReference>
<proteinExistence type="inferred from homology"/>
<feature type="region of interest" description="Disordered" evidence="2">
    <location>
        <begin position="1"/>
        <end position="20"/>
    </location>
</feature>
<dbReference type="InterPro" id="IPR015425">
    <property type="entry name" value="FH2_Formin"/>
</dbReference>
<dbReference type="EMBL" id="LIAE01007043">
    <property type="protein sequence ID" value="PAV82535.1"/>
    <property type="molecule type" value="Genomic_DNA"/>
</dbReference>
<comment type="caution">
    <text evidence="4">The sequence shown here is derived from an EMBL/GenBank/DDBJ whole genome shotgun (WGS) entry which is preliminary data.</text>
</comment>
<organism evidence="4 5">
    <name type="scientific">Diploscapter pachys</name>
    <dbReference type="NCBI Taxonomy" id="2018661"/>
    <lineage>
        <taxon>Eukaryota</taxon>
        <taxon>Metazoa</taxon>
        <taxon>Ecdysozoa</taxon>
        <taxon>Nematoda</taxon>
        <taxon>Chromadorea</taxon>
        <taxon>Rhabditida</taxon>
        <taxon>Rhabditina</taxon>
        <taxon>Rhabditomorpha</taxon>
        <taxon>Rhabditoidea</taxon>
        <taxon>Rhabditidae</taxon>
        <taxon>Diploscapter</taxon>
    </lineage>
</organism>
<dbReference type="PROSITE" id="PS51444">
    <property type="entry name" value="FH2"/>
    <property type="match status" value="1"/>
</dbReference>
<keyword evidence="5" id="KW-1185">Reference proteome</keyword>
<evidence type="ECO:0000313" key="4">
    <source>
        <dbReference type="EMBL" id="PAV82535.1"/>
    </source>
</evidence>
<dbReference type="SMART" id="SM00498">
    <property type="entry name" value="FH2"/>
    <property type="match status" value="1"/>
</dbReference>
<evidence type="ECO:0000259" key="3">
    <source>
        <dbReference type="PROSITE" id="PS51444"/>
    </source>
</evidence>
<dbReference type="InterPro" id="IPR043592">
    <property type="entry name" value="FMNL_animal"/>
</dbReference>
<dbReference type="Pfam" id="PF02181">
    <property type="entry name" value="FH2"/>
    <property type="match status" value="1"/>
</dbReference>
<dbReference type="SUPFAM" id="SSF101447">
    <property type="entry name" value="Formin homology 2 domain (FH2 domain)"/>
    <property type="match status" value="1"/>
</dbReference>
<dbReference type="GO" id="GO:0016477">
    <property type="term" value="P:cell migration"/>
    <property type="evidence" value="ECO:0007669"/>
    <property type="project" value="TreeGrafter"/>
</dbReference>
<sequence>MSTQPNSGGSGNRTEEATTAAAHTEMNEAKPATMDEILNRLANKVNPPTRTHSISSSVRSSITQSVRPGENMQPRYLHTQICWSVLNEEQARATVFAELSTIENATEMFDSSLLTSPESPFILLSEDEAAKVASVRDKLKLQLFEVMFAVHSIARMDLTVLGPELVQLVAEIAPTSADEVRMRQFERVANDAPPLGENEQFLLALSKIDRLEEKLFVMQHMANFKQKTESIQESLNVLTEAAKSINSSASLKQLLQWILVLMNYFIGDKTGKSIRGFRTSQINEICSRTLHNGETILSLLATTINSDLHELKGAIDLLPAVNNASQEMFMELSTAVCRLEEGNILAERELEFASANNAPLTALAEFLEGARTQITQIFESLISSREELASMLLFFGEPVPRAEEPFHPEQFFFNLSSFLTSLQAALQPSESQSQSGKSDSDSTQDSPDSNAEPIRVTSP</sequence>
<dbReference type="AlphaFoldDB" id="A0A2A2L8Z3"/>
<dbReference type="InterPro" id="IPR042201">
    <property type="entry name" value="FH2_Formin_sf"/>
</dbReference>
<comment type="similarity">
    <text evidence="1">Belongs to the formin homology family.</text>
</comment>
<gene>
    <name evidence="4" type="ORF">WR25_15899</name>
</gene>
<dbReference type="OrthoDB" id="1668162at2759"/>
<evidence type="ECO:0000256" key="1">
    <source>
        <dbReference type="ARBA" id="ARBA00023449"/>
    </source>
</evidence>
<feature type="region of interest" description="Disordered" evidence="2">
    <location>
        <begin position="424"/>
        <end position="459"/>
    </location>
</feature>
<name>A0A2A2L8Z3_9BILA</name>
<dbReference type="PANTHER" id="PTHR45857">
    <property type="entry name" value="FORMIN-LIKE PROTEIN"/>
    <property type="match status" value="1"/>
</dbReference>
<dbReference type="GO" id="GO:0008360">
    <property type="term" value="P:regulation of cell shape"/>
    <property type="evidence" value="ECO:0007669"/>
    <property type="project" value="TreeGrafter"/>
</dbReference>
<dbReference type="GO" id="GO:0030866">
    <property type="term" value="P:cortical actin cytoskeleton organization"/>
    <property type="evidence" value="ECO:0007669"/>
    <property type="project" value="TreeGrafter"/>
</dbReference>
<reference evidence="4 5" key="1">
    <citation type="journal article" date="2017" name="Curr. Biol.">
        <title>Genome architecture and evolution of a unichromosomal asexual nematode.</title>
        <authorList>
            <person name="Fradin H."/>
            <person name="Zegar C."/>
            <person name="Gutwein M."/>
            <person name="Lucas J."/>
            <person name="Kovtun M."/>
            <person name="Corcoran D."/>
            <person name="Baugh L.R."/>
            <person name="Kiontke K."/>
            <person name="Gunsalus K."/>
            <person name="Fitch D.H."/>
            <person name="Piano F."/>
        </authorList>
    </citation>
    <scope>NUCLEOTIDE SEQUENCE [LARGE SCALE GENOMIC DNA]</scope>
    <source>
        <strain evidence="4">PF1309</strain>
    </source>
</reference>
<feature type="region of interest" description="Disordered" evidence="2">
    <location>
        <begin position="45"/>
        <end position="67"/>
    </location>
</feature>
<feature type="compositionally biased region" description="Low complexity" evidence="2">
    <location>
        <begin position="49"/>
        <end position="67"/>
    </location>
</feature>
<dbReference type="GO" id="GO:0005829">
    <property type="term" value="C:cytosol"/>
    <property type="evidence" value="ECO:0007669"/>
    <property type="project" value="TreeGrafter"/>
</dbReference>
<dbReference type="GO" id="GO:0051015">
    <property type="term" value="F:actin filament binding"/>
    <property type="evidence" value="ECO:0007669"/>
    <property type="project" value="TreeGrafter"/>
</dbReference>
<accession>A0A2A2L8Z3</accession>
<dbReference type="PANTHER" id="PTHR45857:SF8">
    <property type="entry name" value="FORMIN-HOMOLOGY AND ZINC FINGER DOMAINS PROTEIN 1"/>
    <property type="match status" value="1"/>
</dbReference>